<organism evidence="1 2">
    <name type="scientific">Candidatus Nitrosopumilus sediminis</name>
    <dbReference type="NCBI Taxonomy" id="1229909"/>
    <lineage>
        <taxon>Archaea</taxon>
        <taxon>Nitrososphaerota</taxon>
        <taxon>Nitrososphaeria</taxon>
        <taxon>Nitrosopumilales</taxon>
        <taxon>Nitrosopumilaceae</taxon>
        <taxon>Nitrosopumilus</taxon>
    </lineage>
</organism>
<protein>
    <submittedName>
        <fullName evidence="1">Uncharacterized protein</fullName>
    </submittedName>
</protein>
<dbReference type="HOGENOM" id="CLU_195004_0_0_2"/>
<reference evidence="1 2" key="1">
    <citation type="journal article" date="2012" name="J. Bacteriol.">
        <title>Draft Genome Sequence of an Ammonia-Oxidizing Archaeon, "Candidatus Nitrosopumilus sediminis" AR2, from Svalbard in the Arctic Circle.</title>
        <authorList>
            <person name="Park S.J."/>
            <person name="Kim J.G."/>
            <person name="Jung M.Y."/>
            <person name="Kim S.J."/>
            <person name="Cha I.T."/>
            <person name="Ghai R."/>
            <person name="Martin-Cuadrado A.B."/>
            <person name="Rodriguez-Valera F."/>
            <person name="Rhee S.K."/>
        </authorList>
    </citation>
    <scope>NUCLEOTIDE SEQUENCE [LARGE SCALE GENOMIC DNA]</scope>
    <source>
        <strain evidence="1 2">AR2</strain>
    </source>
</reference>
<proteinExistence type="predicted"/>
<dbReference type="AlphaFoldDB" id="K0BBI0"/>
<keyword evidence="2" id="KW-1185">Reference proteome</keyword>
<dbReference type="EMBL" id="CP003843">
    <property type="protein sequence ID" value="AFS82437.1"/>
    <property type="molecule type" value="Genomic_DNA"/>
</dbReference>
<accession>K0BBI0</accession>
<gene>
    <name evidence="1" type="ORF">NSED_03155</name>
</gene>
<dbReference type="Proteomes" id="UP000006100">
    <property type="component" value="Chromosome"/>
</dbReference>
<dbReference type="OrthoDB" id="984at2157"/>
<evidence type="ECO:0000313" key="1">
    <source>
        <dbReference type="EMBL" id="AFS82437.1"/>
    </source>
</evidence>
<dbReference type="PATRIC" id="fig|1229909.8.peg.671"/>
<sequence length="72" mass="8120">MIVGIFLVVLGITQYVPFHYSALIGVLVYFIIKLYVDKRRQSISNAVGDGICMECGSRIIDKKCPKCDYSQE</sequence>
<dbReference type="KEGG" id="nir:NSED_03155"/>
<name>K0BBI0_9ARCH</name>
<evidence type="ECO:0000313" key="2">
    <source>
        <dbReference type="Proteomes" id="UP000006100"/>
    </source>
</evidence>
<dbReference type="eggNOG" id="arCOG08744">
    <property type="taxonomic scope" value="Archaea"/>
</dbReference>